<evidence type="ECO:0000256" key="1">
    <source>
        <dbReference type="SAM" id="MobiDB-lite"/>
    </source>
</evidence>
<dbReference type="SUPFAM" id="SSF82856">
    <property type="entry name" value="L-A virus major coat protein"/>
    <property type="match status" value="1"/>
</dbReference>
<dbReference type="InterPro" id="IPR015302">
    <property type="entry name" value="Major_coat_LA-virus"/>
</dbReference>
<dbReference type="GeneID" id="26044883"/>
<evidence type="ECO:0000313" key="3">
    <source>
        <dbReference type="EMBL" id="ALG76596.1"/>
    </source>
</evidence>
<evidence type="ECO:0000313" key="4">
    <source>
        <dbReference type="Proteomes" id="UP000204210"/>
    </source>
</evidence>
<dbReference type="InterPro" id="IPR036332">
    <property type="entry name" value="Major_coat_LA-virus_sf"/>
</dbReference>
<proteinExistence type="predicted"/>
<dbReference type="Proteomes" id="UP000204210">
    <property type="component" value="Segment"/>
</dbReference>
<keyword evidence="4" id="KW-1185">Reference proteome</keyword>
<reference evidence="3 4" key="1">
    <citation type="journal article" date="2016" name="Arch. Virol.">
        <title>The complete genome sequence of a novel maize-associated totivirus.</title>
        <authorList>
            <person name="Chen S."/>
            <person name="Cao L."/>
            <person name="Huang Q."/>
            <person name="Qian Y."/>
            <person name="Zhou X."/>
        </authorList>
    </citation>
    <scope>NUCLEOTIDE SEQUENCE [LARGE SCALE GENOMIC DNA]</scope>
    <source>
        <strain evidence="3">MATV1</strain>
    </source>
</reference>
<organism evidence="3 4">
    <name type="scientific">Maize-associated totivirus 1</name>
    <dbReference type="NCBI Taxonomy" id="1729670"/>
    <lineage>
        <taxon>Viruses</taxon>
        <taxon>Riboviria</taxon>
        <taxon>Orthornavirae</taxon>
        <taxon>Duplornaviricota</taxon>
        <taxon>Chrymotiviricetes</taxon>
        <taxon>Ghabrivirales</taxon>
        <taxon>Alphatotivirineae</taxon>
        <taxon>Orthototiviridae</taxon>
        <taxon>Totivirus</taxon>
        <taxon>Totivirus shichi</taxon>
    </lineage>
</organism>
<dbReference type="Gene3D" id="3.90.1840.10">
    <property type="entry name" value="Major capsid protein"/>
    <property type="match status" value="2"/>
</dbReference>
<name>A0A0N9MPY0_9VIRU</name>
<dbReference type="OrthoDB" id="6256at10239"/>
<accession>A0A0N9MPY0</accession>
<protein>
    <submittedName>
        <fullName evidence="3">Capsid protein</fullName>
    </submittedName>
</protein>
<dbReference type="EMBL" id="KP984504">
    <property type="protein sequence ID" value="ALG76596.1"/>
    <property type="molecule type" value="Genomic_RNA"/>
</dbReference>
<sequence>MDTFVRHFFKEVTTPGVPFVLDDACHTWTYFQGFKTVVTGDASKSSARDIYQAMTPLGMLETAFESMGSNYDGLTKNYLTPEGAINYSNIHDTLKQSGGMNNQELSTFMAFCQTISWHDNHVTLLFNMLRYVILMKSKESKQNLNGALGRFQEDFLEINMDPACQLPAGFELALRDRVAATRPRARQAARVTVACPLLPFPGVPTLLLPTQCTPYPIPFELAGKFDDTMGRFDRRGTRLKIDVAWRVMNFLQDQSYTWQCEYRGTRIGQQEYVRGRYSNMIWPVLYQPEDNDEDVVLRRITEVGLPDVPLPPMHNEFFKGKSVEYKYQSIRRGLAARFRGAKIDISSYGAHVPVLKKISTVTYAVNEGLRTVRGFIERAAQDFRLAPVAGPGVIPPAEQAPDASAATGGPEAGGTSA</sequence>
<feature type="region of interest" description="Disordered" evidence="1">
    <location>
        <begin position="394"/>
        <end position="417"/>
    </location>
</feature>
<dbReference type="Pfam" id="PF09220">
    <property type="entry name" value="LA-virus_coat"/>
    <property type="match status" value="1"/>
</dbReference>
<dbReference type="KEGG" id="vg:26044883"/>
<evidence type="ECO:0000259" key="2">
    <source>
        <dbReference type="Pfam" id="PF09220"/>
    </source>
</evidence>
<dbReference type="RefSeq" id="YP_009170671.1">
    <property type="nucleotide sequence ID" value="NC_028044.1"/>
</dbReference>
<feature type="domain" description="Major coat protein L-A virus" evidence="2">
    <location>
        <begin position="50"/>
        <end position="161"/>
    </location>
</feature>